<evidence type="ECO:0000256" key="3">
    <source>
        <dbReference type="SAM" id="SignalP"/>
    </source>
</evidence>
<dbReference type="CDD" id="cd03397">
    <property type="entry name" value="PAP2_acid_phosphatase"/>
    <property type="match status" value="1"/>
</dbReference>
<dbReference type="NCBIfam" id="TIGR02601">
    <property type="entry name" value="autotrns_rpt"/>
    <property type="match status" value="1"/>
</dbReference>
<accession>A0A4Y6V4B4</accession>
<feature type="region of interest" description="Disordered" evidence="2">
    <location>
        <begin position="612"/>
        <end position="679"/>
    </location>
</feature>
<feature type="signal peptide" evidence="3">
    <location>
        <begin position="1"/>
        <end position="20"/>
    </location>
</feature>
<dbReference type="InterPro" id="IPR013425">
    <property type="entry name" value="Autotrns_rpt"/>
</dbReference>
<dbReference type="Pfam" id="PF01569">
    <property type="entry name" value="PAP2"/>
    <property type="match status" value="1"/>
</dbReference>
<dbReference type="SUPFAM" id="SSF48317">
    <property type="entry name" value="Acid phosphatase/Vanadium-dependent haloperoxidase"/>
    <property type="match status" value="1"/>
</dbReference>
<dbReference type="InterPro" id="IPR051465">
    <property type="entry name" value="Cell_Envelope_Struct_Comp"/>
</dbReference>
<dbReference type="PROSITE" id="PS51272">
    <property type="entry name" value="SLH"/>
    <property type="match status" value="3"/>
</dbReference>
<evidence type="ECO:0000259" key="4">
    <source>
        <dbReference type="PROSITE" id="PS51272"/>
    </source>
</evidence>
<dbReference type="InterPro" id="IPR001119">
    <property type="entry name" value="SLH_dom"/>
</dbReference>
<evidence type="ECO:0000313" key="6">
    <source>
        <dbReference type="Proteomes" id="UP000316968"/>
    </source>
</evidence>
<dbReference type="AlphaFoldDB" id="A0A4Y6V4B4"/>
<dbReference type="InterPro" id="IPR036938">
    <property type="entry name" value="PAP2/HPO_sf"/>
</dbReference>
<dbReference type="InterPro" id="IPR011050">
    <property type="entry name" value="Pectin_lyase_fold/virulence"/>
</dbReference>
<feature type="compositionally biased region" description="Pro residues" evidence="2">
    <location>
        <begin position="635"/>
        <end position="674"/>
    </location>
</feature>
<dbReference type="Gene3D" id="1.20.144.10">
    <property type="entry name" value="Phosphatidic acid phosphatase type 2/haloperoxidase"/>
    <property type="match status" value="1"/>
</dbReference>
<reference evidence="5 6" key="1">
    <citation type="submission" date="2019-06" db="EMBL/GenBank/DDBJ databases">
        <title>Saccharibacillus brassicae sp. nov., an endophytic bacterium isolated from Chinese cabbage seeds (Brassica pekinensis).</title>
        <authorList>
            <person name="Jiang L."/>
            <person name="Lee J."/>
            <person name="Kim S.W."/>
        </authorList>
    </citation>
    <scope>NUCLEOTIDE SEQUENCE [LARGE SCALE GENOMIC DNA]</scope>
    <source>
        <strain evidence="6">KCTC 43072 / ATSA2</strain>
    </source>
</reference>
<protein>
    <submittedName>
        <fullName evidence="5">Phosphatase PAP2 family protein</fullName>
    </submittedName>
</protein>
<dbReference type="SUPFAM" id="SSF51126">
    <property type="entry name" value="Pectin lyase-like"/>
    <property type="match status" value="1"/>
</dbReference>
<feature type="domain" description="SLH" evidence="4">
    <location>
        <begin position="765"/>
        <end position="823"/>
    </location>
</feature>
<dbReference type="Pfam" id="PF12951">
    <property type="entry name" value="PATR"/>
    <property type="match status" value="1"/>
</dbReference>
<dbReference type="InterPro" id="IPR000326">
    <property type="entry name" value="PAP2/HPO"/>
</dbReference>
<name>A0A4Y6V4B4_SACBS</name>
<evidence type="ECO:0000256" key="2">
    <source>
        <dbReference type="SAM" id="MobiDB-lite"/>
    </source>
</evidence>
<feature type="domain" description="SLH" evidence="4">
    <location>
        <begin position="824"/>
        <end position="886"/>
    </location>
</feature>
<dbReference type="GO" id="GO:0003993">
    <property type="term" value="F:acid phosphatase activity"/>
    <property type="evidence" value="ECO:0007669"/>
    <property type="project" value="InterPro"/>
</dbReference>
<dbReference type="EMBL" id="CP041217">
    <property type="protein sequence ID" value="QDH23728.1"/>
    <property type="molecule type" value="Genomic_DNA"/>
</dbReference>
<keyword evidence="1 3" id="KW-0732">Signal</keyword>
<dbReference type="GO" id="GO:0030288">
    <property type="term" value="C:outer membrane-bounded periplasmic space"/>
    <property type="evidence" value="ECO:0007669"/>
    <property type="project" value="InterPro"/>
</dbReference>
<dbReference type="PANTHER" id="PTHR43308">
    <property type="entry name" value="OUTER MEMBRANE PROTEIN ALPHA-RELATED"/>
    <property type="match status" value="1"/>
</dbReference>
<dbReference type="KEGG" id="saca:FFV09_10165"/>
<dbReference type="Proteomes" id="UP000316968">
    <property type="component" value="Chromosome"/>
</dbReference>
<feature type="domain" description="SLH" evidence="4">
    <location>
        <begin position="701"/>
        <end position="764"/>
    </location>
</feature>
<dbReference type="RefSeq" id="WP_141450421.1">
    <property type="nucleotide sequence ID" value="NZ_CP041217.1"/>
</dbReference>
<dbReference type="PANTHER" id="PTHR43308:SF5">
    <property type="entry name" value="S-LAYER PROTEIN _ PEPTIDOGLYCAN ENDO-BETA-N-ACETYLGLUCOSAMINIDASE"/>
    <property type="match status" value="1"/>
</dbReference>
<keyword evidence="6" id="KW-1185">Reference proteome</keyword>
<dbReference type="PRINTS" id="PR00483">
    <property type="entry name" value="BACPHPHTASE"/>
</dbReference>
<evidence type="ECO:0000313" key="5">
    <source>
        <dbReference type="EMBL" id="QDH23728.1"/>
    </source>
</evidence>
<feature type="compositionally biased region" description="Low complexity" evidence="2">
    <location>
        <begin position="616"/>
        <end position="626"/>
    </location>
</feature>
<gene>
    <name evidence="5" type="ORF">FFV09_10165</name>
</gene>
<dbReference type="Pfam" id="PF00395">
    <property type="entry name" value="SLH"/>
    <property type="match status" value="3"/>
</dbReference>
<feature type="chain" id="PRO_5038699371" evidence="3">
    <location>
        <begin position="21"/>
        <end position="889"/>
    </location>
</feature>
<dbReference type="OrthoDB" id="9780507at2"/>
<dbReference type="InterPro" id="IPR001011">
    <property type="entry name" value="Acid_Pase_classA_bac"/>
</dbReference>
<sequence length="889" mass="91794">MKQMLAVALGFAILSNTALVHPAIAAPDSYTIELPAAPAWGYFTDKYKTNQNEFTTVETNAAYGTLSKFLELWTPGSSWDQGTKLRADVLDYNIQYVVDLAAARTAADEEMAYLVDRRGQTYGATEGLGALADVYRTLSGTTTVIKDVPADATTVKYDDVGSTNKGGDSNSQLGKVVDLVGIVRGNFASTNPSKGFFQYMRPYRWVNQQEGTNANRIVVPTLVPAISTTPEKDGGFPSGHTNASYLASLSLAYAVPERYQEMLTRASEMGDSRIVSGMHSPLDVMGGRMLATALAAAALSDPANADLKKQAYEQAQNVLMKQTGTSEDRFADYGKNKADYFKRLTYGFQPIGDTTRAMVVPKNAEVLLETRLPYLSGPQIREVLATTGLPSGYPLLDDPEGWGRLNLFEAANGYGAFKSAVTVNMDASLGGFHAEDLWRNDISGAGSLIKRGSGRLSLSGANTYGGGTQIEGGTVEALSASAFGTGSVVNNGGTVTENVYGGGTVTANVYGGSGKLTIGGNFSQSANGTLELNVTAPGDTLAVKGSVQAGGTLRVNFANGYVPAAGDFTVITQAPGLSSGRFDKLETSGLPANYTAALGYRSEGIVLTLTDTTAVPSNPGTTNPPSSGGGTFTPAPTPAPTAPVTPPTPTTPPTVPVTPPTQPGAPDPQAPLPTSPFRSNVVDPAALLQSLTQAAAGASSADGTFSDLPSGHWGSASIAKAAKLGIVSGYANGTFRPNAPVTRAEFTAMIARGFGIQPAASAAAFGDTRSSWAAGYIGALSNLGVVAGYGDGSFKPNATISRAEMAAIIARVVNLGALPGTSAPANFGDVRGDHWAAGVIKQAASAGLLNGTSASAFAPDQNASRAEAIALIVRTLETDESVKALLAGL</sequence>
<dbReference type="SMART" id="SM00014">
    <property type="entry name" value="acidPPc"/>
    <property type="match status" value="1"/>
</dbReference>
<organism evidence="5 6">
    <name type="scientific">Saccharibacillus brassicae</name>
    <dbReference type="NCBI Taxonomy" id="2583377"/>
    <lineage>
        <taxon>Bacteria</taxon>
        <taxon>Bacillati</taxon>
        <taxon>Bacillota</taxon>
        <taxon>Bacilli</taxon>
        <taxon>Bacillales</taxon>
        <taxon>Paenibacillaceae</taxon>
        <taxon>Saccharibacillus</taxon>
    </lineage>
</organism>
<evidence type="ECO:0000256" key="1">
    <source>
        <dbReference type="ARBA" id="ARBA00022729"/>
    </source>
</evidence>
<proteinExistence type="predicted"/>